<dbReference type="KEGG" id="cbv:U729_2399"/>
<keyword evidence="1" id="KW-1133">Transmembrane helix</keyword>
<dbReference type="RefSeq" id="WP_039315298.1">
    <property type="nucleotide sequence ID" value="NZ_CP006905.1"/>
</dbReference>
<name>A0A0A7FVM6_9CLOT</name>
<protein>
    <recommendedName>
        <fullName evidence="4">DUF554 domain-containing protein</fullName>
    </recommendedName>
</protein>
<sequence length="233" mass="25236">MPIGVFIDCFCILLGATVGSKFKSVIPNHIKEPLNIIFGISAISIGIVSCIKLKSLPAVILSLILGCLIGELIKLDTHIKNAFSKIILKLNFNIEGDYEEYMNFYIIVAVTFCASGTNIFGSLNEGMTGDMTVLISKAVMDIFASVIFATTLGYAINLIVIPQCLILSTLFYLSKLIMPIISQTMLSDFIAVGGILTFVLGLSILKIIKINVANLLPALILVFPASYIFGLLF</sequence>
<dbReference type="AlphaFoldDB" id="A0A0A7FVM6"/>
<accession>A0A0A7FVM6</accession>
<gene>
    <name evidence="2" type="ORF">U729_2399</name>
</gene>
<keyword evidence="1" id="KW-0472">Membrane</keyword>
<dbReference type="EMBL" id="CP006905">
    <property type="protein sequence ID" value="AIY83672.1"/>
    <property type="molecule type" value="Genomic_DNA"/>
</dbReference>
<evidence type="ECO:0000313" key="2">
    <source>
        <dbReference type="EMBL" id="AIY83672.1"/>
    </source>
</evidence>
<dbReference type="PANTHER" id="PTHR36111:SF2">
    <property type="entry name" value="INNER MEMBRANE PROTEIN"/>
    <property type="match status" value="1"/>
</dbReference>
<feature type="transmembrane region" description="Helical" evidence="1">
    <location>
        <begin position="58"/>
        <end position="75"/>
    </location>
</feature>
<feature type="transmembrane region" description="Helical" evidence="1">
    <location>
        <begin position="102"/>
        <end position="121"/>
    </location>
</feature>
<dbReference type="PANTHER" id="PTHR36111">
    <property type="entry name" value="INNER MEMBRANE PROTEIN-RELATED"/>
    <property type="match status" value="1"/>
</dbReference>
<keyword evidence="1" id="KW-0812">Transmembrane</keyword>
<dbReference type="Pfam" id="PF04474">
    <property type="entry name" value="DUF554"/>
    <property type="match status" value="1"/>
</dbReference>
<evidence type="ECO:0000256" key="1">
    <source>
        <dbReference type="SAM" id="Phobius"/>
    </source>
</evidence>
<evidence type="ECO:0008006" key="4">
    <source>
        <dbReference type="Google" id="ProtNLM"/>
    </source>
</evidence>
<dbReference type="eggNOG" id="COG1811">
    <property type="taxonomic scope" value="Bacteria"/>
</dbReference>
<dbReference type="HOGENOM" id="CLU_091659_2_0_9"/>
<reference evidence="2 3" key="1">
    <citation type="journal article" date="2015" name="Infect. Genet. Evol.">
        <title>Genomic sequences of six botulinum neurotoxin-producing strains representing three clostridial species illustrate the mobility and diversity of botulinum neurotoxin genes.</title>
        <authorList>
            <person name="Smith T.J."/>
            <person name="Hill K.K."/>
            <person name="Xie G."/>
            <person name="Foley B.T."/>
            <person name="Williamson C.H."/>
            <person name="Foster J.T."/>
            <person name="Johnson S.L."/>
            <person name="Chertkov O."/>
            <person name="Teshima H."/>
            <person name="Gibbons H.S."/>
            <person name="Johnsky L.A."/>
            <person name="Karavis M.A."/>
            <person name="Smith L.A."/>
        </authorList>
    </citation>
    <scope>NUCLEOTIDE SEQUENCE [LARGE SCALE GENOMIC DNA]</scope>
    <source>
        <strain evidence="2 3">Sullivan</strain>
    </source>
</reference>
<feature type="transmembrane region" description="Helical" evidence="1">
    <location>
        <begin position="142"/>
        <end position="173"/>
    </location>
</feature>
<feature type="transmembrane region" description="Helical" evidence="1">
    <location>
        <begin position="212"/>
        <end position="232"/>
    </location>
</feature>
<proteinExistence type="predicted"/>
<organism evidence="2 3">
    <name type="scientific">Clostridium baratii str. Sullivan</name>
    <dbReference type="NCBI Taxonomy" id="1415775"/>
    <lineage>
        <taxon>Bacteria</taxon>
        <taxon>Bacillati</taxon>
        <taxon>Bacillota</taxon>
        <taxon>Clostridia</taxon>
        <taxon>Eubacteriales</taxon>
        <taxon>Clostridiaceae</taxon>
        <taxon>Clostridium</taxon>
    </lineage>
</organism>
<keyword evidence="3" id="KW-1185">Reference proteome</keyword>
<feature type="transmembrane region" description="Helical" evidence="1">
    <location>
        <begin position="185"/>
        <end position="205"/>
    </location>
</feature>
<dbReference type="OrthoDB" id="9797976at2"/>
<evidence type="ECO:0000313" key="3">
    <source>
        <dbReference type="Proteomes" id="UP000030635"/>
    </source>
</evidence>
<feature type="transmembrane region" description="Helical" evidence="1">
    <location>
        <begin position="35"/>
        <end position="51"/>
    </location>
</feature>
<dbReference type="InterPro" id="IPR007563">
    <property type="entry name" value="DUF554"/>
</dbReference>
<dbReference type="Proteomes" id="UP000030635">
    <property type="component" value="Chromosome"/>
</dbReference>